<evidence type="ECO:0000313" key="3">
    <source>
        <dbReference type="Proteomes" id="UP000247689"/>
    </source>
</evidence>
<name>A0A318D746_9GAMM</name>
<comment type="caution">
    <text evidence="2">The sequence shown here is derived from an EMBL/GenBank/DDBJ whole genome shotgun (WGS) entry which is preliminary data.</text>
</comment>
<dbReference type="Pfam" id="PF00583">
    <property type="entry name" value="Acetyltransf_1"/>
    <property type="match status" value="1"/>
</dbReference>
<gene>
    <name evidence="2" type="ORF">DL796_00125</name>
</gene>
<dbReference type="GO" id="GO:0016747">
    <property type="term" value="F:acyltransferase activity, transferring groups other than amino-acyl groups"/>
    <property type="evidence" value="ECO:0007669"/>
    <property type="project" value="InterPro"/>
</dbReference>
<dbReference type="Proteomes" id="UP000247689">
    <property type="component" value="Unassembled WGS sequence"/>
</dbReference>
<dbReference type="SUPFAM" id="SSF55729">
    <property type="entry name" value="Acyl-CoA N-acyltransferases (Nat)"/>
    <property type="match status" value="1"/>
</dbReference>
<sequence>MNISVCKANKHDLTAFSMLWQFYQYHQSSFDFDDVNENGRFDIDEDYLEEVLSGHDSCAAYMVLSNDAIAGFATVEPTEIEGKEMPELSDVFILPKYRNCGVAQEVIEKLMLAQQGEWHVAVYEKDSQALSFWEGLFRRLNIKQCKKLEPPETEGFHEFIVENI</sequence>
<dbReference type="Gene3D" id="3.40.630.30">
    <property type="match status" value="1"/>
</dbReference>
<accession>A0A318D746</accession>
<dbReference type="OrthoDB" id="8479334at2"/>
<dbReference type="EMBL" id="QICH01000001">
    <property type="protein sequence ID" value="PXF63598.1"/>
    <property type="molecule type" value="Genomic_DNA"/>
</dbReference>
<feature type="domain" description="N-acetyltransferase" evidence="1">
    <location>
        <begin position="8"/>
        <end position="164"/>
    </location>
</feature>
<protein>
    <submittedName>
        <fullName evidence="2">Histone acetyltransferase</fullName>
    </submittedName>
</protein>
<keyword evidence="2" id="KW-0808">Transferase</keyword>
<dbReference type="CDD" id="cd04301">
    <property type="entry name" value="NAT_SF"/>
    <property type="match status" value="1"/>
</dbReference>
<proteinExistence type="predicted"/>
<dbReference type="RefSeq" id="WP_110198866.1">
    <property type="nucleotide sequence ID" value="NZ_QICH01000001.1"/>
</dbReference>
<dbReference type="InterPro" id="IPR016181">
    <property type="entry name" value="Acyl_CoA_acyltransferase"/>
</dbReference>
<keyword evidence="3" id="KW-1185">Reference proteome</keyword>
<evidence type="ECO:0000313" key="2">
    <source>
        <dbReference type="EMBL" id="PXF63598.1"/>
    </source>
</evidence>
<evidence type="ECO:0000259" key="1">
    <source>
        <dbReference type="PROSITE" id="PS51186"/>
    </source>
</evidence>
<dbReference type="InterPro" id="IPR000182">
    <property type="entry name" value="GNAT_dom"/>
</dbReference>
<reference evidence="2 3" key="1">
    <citation type="submission" date="2018-05" db="EMBL/GenBank/DDBJ databases">
        <title>Kangiella spongicola genome sequence.</title>
        <authorList>
            <person name="Maclea K.S."/>
            <person name="Goen A.E."/>
            <person name="Kelley C."/>
            <person name="Underriner A."/>
            <person name="Silverwood T."/>
            <person name="Trachtenberg A.M."/>
        </authorList>
    </citation>
    <scope>NUCLEOTIDE SEQUENCE [LARGE SCALE GENOMIC DNA]</scope>
    <source>
        <strain evidence="2 3">ATCC BAA-2076</strain>
    </source>
</reference>
<organism evidence="2 3">
    <name type="scientific">Kangiella spongicola</name>
    <dbReference type="NCBI Taxonomy" id="796379"/>
    <lineage>
        <taxon>Bacteria</taxon>
        <taxon>Pseudomonadati</taxon>
        <taxon>Pseudomonadota</taxon>
        <taxon>Gammaproteobacteria</taxon>
        <taxon>Kangiellales</taxon>
        <taxon>Kangiellaceae</taxon>
        <taxon>Kangiella</taxon>
    </lineage>
</organism>
<dbReference type="PROSITE" id="PS51186">
    <property type="entry name" value="GNAT"/>
    <property type="match status" value="1"/>
</dbReference>
<dbReference type="AlphaFoldDB" id="A0A318D746"/>